<dbReference type="EMBL" id="MPGH01000228">
    <property type="protein sequence ID" value="OLN82225.1"/>
    <property type="molecule type" value="Genomic_DNA"/>
</dbReference>
<accession>A0A1Q8RD34</accession>
<reference evidence="2 3" key="1">
    <citation type="submission" date="2016-11" db="EMBL/GenBank/DDBJ databases">
        <title>Draft Genome Assembly of Colletotrichum chlorophyti a pathogen of herbaceous plants.</title>
        <authorList>
            <person name="Gan P."/>
            <person name="Narusaka M."/>
            <person name="Tsushima A."/>
            <person name="Narusaka Y."/>
            <person name="Takano Y."/>
            <person name="Shirasu K."/>
        </authorList>
    </citation>
    <scope>NUCLEOTIDE SEQUENCE [LARGE SCALE GENOMIC DNA]</scope>
    <source>
        <strain evidence="2 3">NTL11</strain>
    </source>
</reference>
<sequence>MPSLPPSPGKRSRPRPTLHRCIVRLRDRVELFLERHVDGDPTSGAEYSAYKKQRDKIWMEEDQGKEAILPAAALLKNRAPIHATSGRITSADMPEYIQYDRVKDKESGFSPEIINRQGSAAKKTAAGRPRDLSRASTFSLTISSALGEVRRRRRKRSDARPGYFDPAPWPGTSERTNTGVGIGNEDHLGMNIPVELAKPSTAPGCTQDEILRGVGGEEEQ</sequence>
<evidence type="ECO:0000313" key="3">
    <source>
        <dbReference type="Proteomes" id="UP000186583"/>
    </source>
</evidence>
<proteinExistence type="predicted"/>
<evidence type="ECO:0000313" key="2">
    <source>
        <dbReference type="EMBL" id="OLN82225.1"/>
    </source>
</evidence>
<protein>
    <submittedName>
        <fullName evidence="2">Uncharacterized protein</fullName>
    </submittedName>
</protein>
<name>A0A1Q8RD34_9PEZI</name>
<evidence type="ECO:0000256" key="1">
    <source>
        <dbReference type="SAM" id="MobiDB-lite"/>
    </source>
</evidence>
<comment type="caution">
    <text evidence="2">The sequence shown here is derived from an EMBL/GenBank/DDBJ whole genome shotgun (WGS) entry which is preliminary data.</text>
</comment>
<dbReference type="Proteomes" id="UP000186583">
    <property type="component" value="Unassembled WGS sequence"/>
</dbReference>
<keyword evidence="3" id="KW-1185">Reference proteome</keyword>
<feature type="region of interest" description="Disordered" evidence="1">
    <location>
        <begin position="151"/>
        <end position="220"/>
    </location>
</feature>
<dbReference type="AlphaFoldDB" id="A0A1Q8RD34"/>
<dbReference type="OrthoDB" id="4849892at2759"/>
<gene>
    <name evidence="2" type="ORF">CCHL11_09895</name>
</gene>
<organism evidence="2 3">
    <name type="scientific">Colletotrichum chlorophyti</name>
    <dbReference type="NCBI Taxonomy" id="708187"/>
    <lineage>
        <taxon>Eukaryota</taxon>
        <taxon>Fungi</taxon>
        <taxon>Dikarya</taxon>
        <taxon>Ascomycota</taxon>
        <taxon>Pezizomycotina</taxon>
        <taxon>Sordariomycetes</taxon>
        <taxon>Hypocreomycetidae</taxon>
        <taxon>Glomerellales</taxon>
        <taxon>Glomerellaceae</taxon>
        <taxon>Colletotrichum</taxon>
    </lineage>
</organism>